<feature type="non-terminal residue" evidence="3">
    <location>
        <position position="396"/>
    </location>
</feature>
<accession>A0ABQ9GQ57</accession>
<organism evidence="3 4">
    <name type="scientific">Dryococelus australis</name>
    <dbReference type="NCBI Taxonomy" id="614101"/>
    <lineage>
        <taxon>Eukaryota</taxon>
        <taxon>Metazoa</taxon>
        <taxon>Ecdysozoa</taxon>
        <taxon>Arthropoda</taxon>
        <taxon>Hexapoda</taxon>
        <taxon>Insecta</taxon>
        <taxon>Pterygota</taxon>
        <taxon>Neoptera</taxon>
        <taxon>Polyneoptera</taxon>
        <taxon>Phasmatodea</taxon>
        <taxon>Verophasmatodea</taxon>
        <taxon>Anareolatae</taxon>
        <taxon>Phasmatidae</taxon>
        <taxon>Eurycanthinae</taxon>
        <taxon>Dryococelus</taxon>
    </lineage>
</organism>
<protein>
    <recommendedName>
        <fullName evidence="2">HTH CENPB-type domain-containing protein</fullName>
    </recommendedName>
</protein>
<evidence type="ECO:0000313" key="3">
    <source>
        <dbReference type="EMBL" id="KAJ8874118.1"/>
    </source>
</evidence>
<sequence>MPCLMVGPSAIKAYTSITCIEDSREHKAVFGVALNTYIQGAVRFVLLERSYMYDTSPSLSRIIHGLSHPDIKCQHCNAEYIGLTTNTFRQRMNGHRADTKQAIVGHINNLQDKPVSTHATHNKDFDSCYSTRVQDGENADSRKTLHTAKLQDLDSVYDGKCCYIGPMLIEKGEEFYEKLKLTVPCTFSEGWLTRFIGRHGIRKLVDSGEQKSAEVKAADKCFAQLEGEEGRRLNIRNFYLFLVLCQATIEHGVEYRTPCGKHSLATEILFPKSYERVSNLPGLPTMKRMSAMSSLLNMAALRSRTVGLVACQLGSMVDWPGDTRLKVVLVAVDVAAVALLLTLLGDARGEVGALAGCVICIASLCEMLCGGDSPTLFSVSAGNCQYRLENVRSYNK</sequence>
<dbReference type="Gene3D" id="1.10.10.60">
    <property type="entry name" value="Homeodomain-like"/>
    <property type="match status" value="1"/>
</dbReference>
<dbReference type="EMBL" id="JARBHB010000010">
    <property type="protein sequence ID" value="KAJ8874118.1"/>
    <property type="molecule type" value="Genomic_DNA"/>
</dbReference>
<feature type="domain" description="HTH CENPB-type" evidence="2">
    <location>
        <begin position="165"/>
        <end position="203"/>
    </location>
</feature>
<evidence type="ECO:0000259" key="2">
    <source>
        <dbReference type="Pfam" id="PF03221"/>
    </source>
</evidence>
<dbReference type="InterPro" id="IPR006600">
    <property type="entry name" value="HTH_CenpB_DNA-bd_dom"/>
</dbReference>
<keyword evidence="4" id="KW-1185">Reference proteome</keyword>
<dbReference type="Pfam" id="PF03221">
    <property type="entry name" value="HTH_Tnp_Tc5"/>
    <property type="match status" value="1"/>
</dbReference>
<dbReference type="Proteomes" id="UP001159363">
    <property type="component" value="Chromosome 9"/>
</dbReference>
<comment type="caution">
    <text evidence="3">The sequence shown here is derived from an EMBL/GenBank/DDBJ whole genome shotgun (WGS) entry which is preliminary data.</text>
</comment>
<reference evidence="3 4" key="1">
    <citation type="submission" date="2023-02" db="EMBL/GenBank/DDBJ databases">
        <title>LHISI_Scaffold_Assembly.</title>
        <authorList>
            <person name="Stuart O.P."/>
            <person name="Cleave R."/>
            <person name="Magrath M.J.L."/>
            <person name="Mikheyev A.S."/>
        </authorList>
    </citation>
    <scope>NUCLEOTIDE SEQUENCE [LARGE SCALE GENOMIC DNA]</scope>
    <source>
        <strain evidence="3">Daus_M_001</strain>
        <tissue evidence="3">Leg muscle</tissue>
    </source>
</reference>
<name>A0ABQ9GQ57_9NEOP</name>
<evidence type="ECO:0000313" key="4">
    <source>
        <dbReference type="Proteomes" id="UP001159363"/>
    </source>
</evidence>
<evidence type="ECO:0000256" key="1">
    <source>
        <dbReference type="ARBA" id="ARBA00023125"/>
    </source>
</evidence>
<proteinExistence type="predicted"/>
<gene>
    <name evidence="3" type="ORF">PR048_024959</name>
</gene>
<keyword evidence="1" id="KW-0238">DNA-binding</keyword>